<reference evidence="1 2" key="1">
    <citation type="submission" date="2016-10" db="EMBL/GenBank/DDBJ databases">
        <authorList>
            <person name="de Groot N.N."/>
        </authorList>
    </citation>
    <scope>NUCLEOTIDE SEQUENCE [LARGE SCALE GENOMIC DNA]</scope>
    <source>
        <strain evidence="1 2">DSM 8423</strain>
    </source>
</reference>
<accession>A0A1H7WY21</accession>
<evidence type="ECO:0000313" key="1">
    <source>
        <dbReference type="EMBL" id="SEM26195.1"/>
    </source>
</evidence>
<dbReference type="Proteomes" id="UP000198744">
    <property type="component" value="Unassembled WGS sequence"/>
</dbReference>
<proteinExistence type="predicted"/>
<keyword evidence="2" id="KW-1185">Reference proteome</keyword>
<name>A0A1H7WY21_9BACT</name>
<dbReference type="EMBL" id="FOBS01000008">
    <property type="protein sequence ID" value="SEM26195.1"/>
    <property type="molecule type" value="Genomic_DNA"/>
</dbReference>
<sequence length="160" mass="18939">MKIFFDRRRGNSRETFFSAVFLRLIALFLLGNLLACGAQIGQTVISQPDEYIYTYEAKEKFILRAIARVFKEKKMGTNIRIDEEKHSVESDYLILDDWRTKSVAKVKKLNWKENEVTISVTTEKKTASGWEMRRLLEKEQYAKVFDTIDLKIYEEMYKTE</sequence>
<protein>
    <submittedName>
        <fullName evidence="1">Uncharacterized protein</fullName>
    </submittedName>
</protein>
<gene>
    <name evidence="1" type="ORF">SAMN04489760_10883</name>
</gene>
<organism evidence="1 2">
    <name type="scientific">Syntrophus gentianae</name>
    <dbReference type="NCBI Taxonomy" id="43775"/>
    <lineage>
        <taxon>Bacteria</taxon>
        <taxon>Pseudomonadati</taxon>
        <taxon>Thermodesulfobacteriota</taxon>
        <taxon>Syntrophia</taxon>
        <taxon>Syntrophales</taxon>
        <taxon>Syntrophaceae</taxon>
        <taxon>Syntrophus</taxon>
    </lineage>
</organism>
<dbReference type="RefSeq" id="WP_093883084.1">
    <property type="nucleotide sequence ID" value="NZ_FOBS01000008.1"/>
</dbReference>
<dbReference type="AlphaFoldDB" id="A0A1H7WY21"/>
<dbReference type="STRING" id="43775.SAMN04489760_10883"/>
<evidence type="ECO:0000313" key="2">
    <source>
        <dbReference type="Proteomes" id="UP000198744"/>
    </source>
</evidence>
<dbReference type="OrthoDB" id="9832693at2"/>